<dbReference type="SUPFAM" id="SSF161111">
    <property type="entry name" value="Cation efflux protein transmembrane domain-like"/>
    <property type="match status" value="1"/>
</dbReference>
<dbReference type="AlphaFoldDB" id="A0A183APN7"/>
<dbReference type="PANTHER" id="PTHR43840">
    <property type="entry name" value="MITOCHONDRIAL METAL TRANSPORTER 1-RELATED"/>
    <property type="match status" value="1"/>
</dbReference>
<feature type="transmembrane region" description="Helical" evidence="6">
    <location>
        <begin position="135"/>
        <end position="157"/>
    </location>
</feature>
<sequence length="214" mass="23656">MQNTRENVACIQDSVVDRGVGDDDTELTQRLYVSHASGQDAVYCAEEGGVTANHSVDSGTTWRTHPIELFLPHLSENVVEMKKLPKNVKIFYQKQDALIQELIKLNTLEADDPAESGSNGKGGTPSVSNRKLNAIILRLVLLVNLFLLVGKAVASIVSGSLSIISSLLDSCVDIASGGIMWFTSRQMRKRRPYTYPQGALHYNGYNNFYYVFAR</sequence>
<dbReference type="InterPro" id="IPR058533">
    <property type="entry name" value="Cation_efflux_TM"/>
</dbReference>
<feature type="domain" description="Cation efflux protein transmembrane" evidence="7">
    <location>
        <begin position="138"/>
        <end position="198"/>
    </location>
</feature>
<evidence type="ECO:0000313" key="9">
    <source>
        <dbReference type="Proteomes" id="UP000272942"/>
    </source>
</evidence>
<reference evidence="8 9" key="2">
    <citation type="submission" date="2018-11" db="EMBL/GenBank/DDBJ databases">
        <authorList>
            <consortium name="Pathogen Informatics"/>
        </authorList>
    </citation>
    <scope>NUCLEOTIDE SEQUENCE [LARGE SCALE GENOMIC DNA]</scope>
    <source>
        <strain evidence="8 9">Egypt</strain>
    </source>
</reference>
<evidence type="ECO:0000256" key="3">
    <source>
        <dbReference type="ARBA" id="ARBA00022692"/>
    </source>
</evidence>
<organism evidence="10">
    <name type="scientific">Echinostoma caproni</name>
    <dbReference type="NCBI Taxonomy" id="27848"/>
    <lineage>
        <taxon>Eukaryota</taxon>
        <taxon>Metazoa</taxon>
        <taxon>Spiralia</taxon>
        <taxon>Lophotrochozoa</taxon>
        <taxon>Platyhelminthes</taxon>
        <taxon>Trematoda</taxon>
        <taxon>Digenea</taxon>
        <taxon>Plagiorchiida</taxon>
        <taxon>Echinostomata</taxon>
        <taxon>Echinostomatoidea</taxon>
        <taxon>Echinostomatidae</taxon>
        <taxon>Echinostoma</taxon>
    </lineage>
</organism>
<dbReference type="InterPro" id="IPR027469">
    <property type="entry name" value="Cation_efflux_TMD_sf"/>
</dbReference>
<keyword evidence="3 6" id="KW-0812">Transmembrane</keyword>
<reference evidence="10" key="1">
    <citation type="submission" date="2016-06" db="UniProtKB">
        <authorList>
            <consortium name="WormBaseParasite"/>
        </authorList>
    </citation>
    <scope>IDENTIFICATION</scope>
</reference>
<dbReference type="GO" id="GO:0016020">
    <property type="term" value="C:membrane"/>
    <property type="evidence" value="ECO:0007669"/>
    <property type="project" value="UniProtKB-SubCell"/>
</dbReference>
<keyword evidence="5 6" id="KW-0472">Membrane</keyword>
<evidence type="ECO:0000256" key="5">
    <source>
        <dbReference type="ARBA" id="ARBA00023136"/>
    </source>
</evidence>
<protein>
    <submittedName>
        <fullName evidence="10">Transmembrane protein 163</fullName>
    </submittedName>
</protein>
<dbReference type="Gene3D" id="1.20.1510.10">
    <property type="entry name" value="Cation efflux protein transmembrane domain"/>
    <property type="match status" value="1"/>
</dbReference>
<keyword evidence="9" id="KW-1185">Reference proteome</keyword>
<keyword evidence="4 6" id="KW-1133">Transmembrane helix</keyword>
<dbReference type="Proteomes" id="UP000272942">
    <property type="component" value="Unassembled WGS sequence"/>
</dbReference>
<dbReference type="OrthoDB" id="78296at2759"/>
<gene>
    <name evidence="8" type="ORF">ECPE_LOCUS8922</name>
</gene>
<evidence type="ECO:0000256" key="4">
    <source>
        <dbReference type="ARBA" id="ARBA00022989"/>
    </source>
</evidence>
<evidence type="ECO:0000256" key="6">
    <source>
        <dbReference type="SAM" id="Phobius"/>
    </source>
</evidence>
<dbReference type="WBParaSite" id="ECPE_0000895001-mRNA-1">
    <property type="protein sequence ID" value="ECPE_0000895001-mRNA-1"/>
    <property type="gene ID" value="ECPE_0000895001"/>
</dbReference>
<evidence type="ECO:0000256" key="1">
    <source>
        <dbReference type="ARBA" id="ARBA00004141"/>
    </source>
</evidence>
<evidence type="ECO:0000256" key="2">
    <source>
        <dbReference type="ARBA" id="ARBA00022448"/>
    </source>
</evidence>
<name>A0A183APN7_9TREM</name>
<dbReference type="GO" id="GO:0008324">
    <property type="term" value="F:monoatomic cation transmembrane transporter activity"/>
    <property type="evidence" value="ECO:0007669"/>
    <property type="project" value="InterPro"/>
</dbReference>
<keyword evidence="2" id="KW-0813">Transport</keyword>
<dbReference type="EMBL" id="UZAN01046652">
    <property type="protein sequence ID" value="VDP84421.1"/>
    <property type="molecule type" value="Genomic_DNA"/>
</dbReference>
<proteinExistence type="predicted"/>
<dbReference type="PANTHER" id="PTHR43840:SF13">
    <property type="entry name" value="CATION EFFLUX PROTEIN CYTOPLASMIC DOMAIN-CONTAINING PROTEIN"/>
    <property type="match status" value="1"/>
</dbReference>
<evidence type="ECO:0000313" key="8">
    <source>
        <dbReference type="EMBL" id="VDP84421.1"/>
    </source>
</evidence>
<dbReference type="Pfam" id="PF01545">
    <property type="entry name" value="Cation_efflux"/>
    <property type="match status" value="1"/>
</dbReference>
<evidence type="ECO:0000259" key="7">
    <source>
        <dbReference type="Pfam" id="PF01545"/>
    </source>
</evidence>
<evidence type="ECO:0000313" key="10">
    <source>
        <dbReference type="WBParaSite" id="ECPE_0000895001-mRNA-1"/>
    </source>
</evidence>
<comment type="subcellular location">
    <subcellularLocation>
        <location evidence="1">Membrane</location>
        <topology evidence="1">Multi-pass membrane protein</topology>
    </subcellularLocation>
</comment>
<accession>A0A183APN7</accession>
<feature type="transmembrane region" description="Helical" evidence="6">
    <location>
        <begin position="163"/>
        <end position="182"/>
    </location>
</feature>
<dbReference type="InterPro" id="IPR050291">
    <property type="entry name" value="CDF_Transporter"/>
</dbReference>